<proteinExistence type="predicted"/>
<evidence type="ECO:0000313" key="3">
    <source>
        <dbReference type="Proteomes" id="UP001152759"/>
    </source>
</evidence>
<dbReference type="EMBL" id="OU963864">
    <property type="protein sequence ID" value="CAH0387454.1"/>
    <property type="molecule type" value="Genomic_DNA"/>
</dbReference>
<name>A0A9P0ABR1_BEMTA</name>
<dbReference type="AlphaFoldDB" id="A0A9P0ABR1"/>
<keyword evidence="1" id="KW-0732">Signal</keyword>
<keyword evidence="3" id="KW-1185">Reference proteome</keyword>
<organism evidence="2 3">
    <name type="scientific">Bemisia tabaci</name>
    <name type="common">Sweetpotato whitefly</name>
    <name type="synonym">Aleurodes tabaci</name>
    <dbReference type="NCBI Taxonomy" id="7038"/>
    <lineage>
        <taxon>Eukaryota</taxon>
        <taxon>Metazoa</taxon>
        <taxon>Ecdysozoa</taxon>
        <taxon>Arthropoda</taxon>
        <taxon>Hexapoda</taxon>
        <taxon>Insecta</taxon>
        <taxon>Pterygota</taxon>
        <taxon>Neoptera</taxon>
        <taxon>Paraneoptera</taxon>
        <taxon>Hemiptera</taxon>
        <taxon>Sternorrhyncha</taxon>
        <taxon>Aleyrodoidea</taxon>
        <taxon>Aleyrodidae</taxon>
        <taxon>Aleyrodinae</taxon>
        <taxon>Bemisia</taxon>
    </lineage>
</organism>
<accession>A0A9P0ABR1</accession>
<evidence type="ECO:0000256" key="1">
    <source>
        <dbReference type="SAM" id="SignalP"/>
    </source>
</evidence>
<feature type="signal peptide" evidence="1">
    <location>
        <begin position="1"/>
        <end position="19"/>
    </location>
</feature>
<evidence type="ECO:0000313" key="2">
    <source>
        <dbReference type="EMBL" id="CAH0387454.1"/>
    </source>
</evidence>
<dbReference type="Proteomes" id="UP001152759">
    <property type="component" value="Chromosome 3"/>
</dbReference>
<protein>
    <submittedName>
        <fullName evidence="2">Uncharacterized protein</fullName>
    </submittedName>
</protein>
<gene>
    <name evidence="2" type="ORF">BEMITA_LOCUS6470</name>
</gene>
<sequence length="88" mass="9884">MGWNVVYLVLVLLPAIAQGLTLAESGSWCYEPANEAFWGHATAACCPGEMGSDRRCYGLIVDEWKCQRFYRCCIRRFNSNNSPDNPCS</sequence>
<reference evidence="2" key="1">
    <citation type="submission" date="2021-12" db="EMBL/GenBank/DDBJ databases">
        <authorList>
            <person name="King R."/>
        </authorList>
    </citation>
    <scope>NUCLEOTIDE SEQUENCE</scope>
</reference>
<feature type="chain" id="PRO_5040495930" evidence="1">
    <location>
        <begin position="20"/>
        <end position="88"/>
    </location>
</feature>